<dbReference type="Gene3D" id="3.40.50.720">
    <property type="entry name" value="NAD(P)-binding Rossmann-like Domain"/>
    <property type="match status" value="1"/>
</dbReference>
<dbReference type="Pfam" id="PF00106">
    <property type="entry name" value="adh_short"/>
    <property type="match status" value="1"/>
</dbReference>
<keyword evidence="2" id="KW-0560">Oxidoreductase</keyword>
<dbReference type="InterPro" id="IPR002347">
    <property type="entry name" value="SDR_fam"/>
</dbReference>
<comment type="similarity">
    <text evidence="1">Belongs to the short-chain dehydrogenases/reductases (SDR) family.</text>
</comment>
<dbReference type="GO" id="GO:0016491">
    <property type="term" value="F:oxidoreductase activity"/>
    <property type="evidence" value="ECO:0007669"/>
    <property type="project" value="UniProtKB-KW"/>
</dbReference>
<evidence type="ECO:0000256" key="2">
    <source>
        <dbReference type="ARBA" id="ARBA00023002"/>
    </source>
</evidence>
<dbReference type="GO" id="GO:0016020">
    <property type="term" value="C:membrane"/>
    <property type="evidence" value="ECO:0007669"/>
    <property type="project" value="TreeGrafter"/>
</dbReference>
<accession>A0A5C1YTC0</accession>
<dbReference type="PANTHER" id="PTHR44196:SF1">
    <property type="entry name" value="DEHYDROGENASE_REDUCTASE SDR FAMILY MEMBER 7B"/>
    <property type="match status" value="1"/>
</dbReference>
<reference evidence="3 4" key="1">
    <citation type="submission" date="2019-09" db="EMBL/GenBank/DDBJ databases">
        <title>Genome sequencing of strain KACC 21233.</title>
        <authorList>
            <person name="Heo J."/>
            <person name="Kim S.-J."/>
            <person name="Kim J.-S."/>
            <person name="Hong S.-B."/>
            <person name="Kwon S.-W."/>
        </authorList>
    </citation>
    <scope>NUCLEOTIDE SEQUENCE [LARGE SCALE GENOMIC DNA]</scope>
    <source>
        <strain evidence="3 4">KACC 21233</strain>
    </source>
</reference>
<dbReference type="PANTHER" id="PTHR44196">
    <property type="entry name" value="DEHYDROGENASE/REDUCTASE SDR FAMILY MEMBER 7B"/>
    <property type="match status" value="1"/>
</dbReference>
<dbReference type="EMBL" id="CP043506">
    <property type="protein sequence ID" value="QEO18277.1"/>
    <property type="molecule type" value="Genomic_DNA"/>
</dbReference>
<proteinExistence type="inferred from homology"/>
<dbReference type="OrthoDB" id="335726at2"/>
<dbReference type="PROSITE" id="PS00061">
    <property type="entry name" value="ADH_SHORT"/>
    <property type="match status" value="1"/>
</dbReference>
<protein>
    <submittedName>
        <fullName evidence="3">SDR family NAD(P)-dependent oxidoreductase</fullName>
    </submittedName>
</protein>
<evidence type="ECO:0000313" key="3">
    <source>
        <dbReference type="EMBL" id="QEO18277.1"/>
    </source>
</evidence>
<dbReference type="AlphaFoldDB" id="A0A5C1YTC0"/>
<organism evidence="3 4">
    <name type="scientific">Acetobacter vaccinii</name>
    <dbReference type="NCBI Taxonomy" id="2592655"/>
    <lineage>
        <taxon>Bacteria</taxon>
        <taxon>Pseudomonadati</taxon>
        <taxon>Pseudomonadota</taxon>
        <taxon>Alphaproteobacteria</taxon>
        <taxon>Acetobacterales</taxon>
        <taxon>Acetobacteraceae</taxon>
        <taxon>Acetobacter</taxon>
    </lineage>
</organism>
<dbReference type="SUPFAM" id="SSF51735">
    <property type="entry name" value="NAD(P)-binding Rossmann-fold domains"/>
    <property type="match status" value="1"/>
</dbReference>
<sequence length="292" mass="31463">MPLHPLDLKNIRGDASFRLNGKGKNVTSVTVAPGVSRSILITGASGGIGMELARHYAAPGRTLVLWGRNAERLAEIATRCCANGARVFTRQVDLQDGNAALTAFAQDDATHELDLVILGAGLSDIQSMDSKTEEPEKVLQLALVNYATPVSLATAAARAMMARKGGRIALIGSVAGMYELPFAASYSSSKAGLAFFAKAARLAWRQHGVSLTLIAPGFVNTAMSQRLEGPRPFLVSPRHAARVIARAVARQQAEYIFPWPFRVLNVLVRLVPQSLRERILLRLAVGQKESKR</sequence>
<dbReference type="Proteomes" id="UP000324536">
    <property type="component" value="Chromosome"/>
</dbReference>
<name>A0A5C1YTC0_9PROT</name>
<dbReference type="InterPro" id="IPR020904">
    <property type="entry name" value="Sc_DH/Rdtase_CS"/>
</dbReference>
<gene>
    <name evidence="3" type="ORF">FLP30_11610</name>
</gene>
<keyword evidence="4" id="KW-1185">Reference proteome</keyword>
<dbReference type="PRINTS" id="PR00081">
    <property type="entry name" value="GDHRDH"/>
</dbReference>
<dbReference type="InterPro" id="IPR036291">
    <property type="entry name" value="NAD(P)-bd_dom_sf"/>
</dbReference>
<dbReference type="KEGG" id="acek:FLP30_11610"/>
<evidence type="ECO:0000313" key="4">
    <source>
        <dbReference type="Proteomes" id="UP000324536"/>
    </source>
</evidence>
<evidence type="ECO:0000256" key="1">
    <source>
        <dbReference type="ARBA" id="ARBA00006484"/>
    </source>
</evidence>